<keyword evidence="3" id="KW-1185">Reference proteome</keyword>
<name>A0ABT3H5R5_9HYPH</name>
<reference evidence="3" key="1">
    <citation type="submission" date="2023-07" db="EMBL/GenBank/DDBJ databases">
        <title>Genome sequencing of Purple Non-Sulfur Bacteria from various extreme environments.</title>
        <authorList>
            <person name="Mayer M."/>
        </authorList>
    </citation>
    <scope>NUCLEOTIDE SEQUENCE [LARGE SCALE GENOMIC DNA]</scope>
    <source>
        <strain evidence="3">DSM 17935</strain>
    </source>
</reference>
<evidence type="ECO:0000313" key="2">
    <source>
        <dbReference type="EMBL" id="MCW2305730.1"/>
    </source>
</evidence>
<dbReference type="Proteomes" id="UP001209755">
    <property type="component" value="Unassembled WGS sequence"/>
</dbReference>
<dbReference type="RefSeq" id="WP_264599417.1">
    <property type="nucleotide sequence ID" value="NZ_JAOQNS010000001.1"/>
</dbReference>
<proteinExistence type="predicted"/>
<organism evidence="2 3">
    <name type="scientific">Rhodobium gokarnense</name>
    <dbReference type="NCBI Taxonomy" id="364296"/>
    <lineage>
        <taxon>Bacteria</taxon>
        <taxon>Pseudomonadati</taxon>
        <taxon>Pseudomonadota</taxon>
        <taxon>Alphaproteobacteria</taxon>
        <taxon>Hyphomicrobiales</taxon>
        <taxon>Rhodobiaceae</taxon>
        <taxon>Rhodobium</taxon>
    </lineage>
</organism>
<feature type="transmembrane region" description="Helical" evidence="1">
    <location>
        <begin position="20"/>
        <end position="44"/>
    </location>
</feature>
<keyword evidence="1" id="KW-0472">Membrane</keyword>
<dbReference type="InterPro" id="IPR025557">
    <property type="entry name" value="DUF4282"/>
</dbReference>
<gene>
    <name evidence="2" type="ORF">M2319_000046</name>
</gene>
<dbReference type="Pfam" id="PF14110">
    <property type="entry name" value="DUF4282"/>
    <property type="match status" value="1"/>
</dbReference>
<sequence length="96" mass="10617">MFAKLFQWHEFLTPKLIHVFFLLAIALVVLGGLAGIFNGLFVMFRYSFGGGLVTILFALIGTVIGIILARISAEMILVVFKINDTLGDIRDRGGRM</sequence>
<keyword evidence="1" id="KW-0812">Transmembrane</keyword>
<protein>
    <recommendedName>
        <fullName evidence="4">DUF4282 domain-containing protein</fullName>
    </recommendedName>
</protein>
<feature type="transmembrane region" description="Helical" evidence="1">
    <location>
        <begin position="50"/>
        <end position="71"/>
    </location>
</feature>
<keyword evidence="1" id="KW-1133">Transmembrane helix</keyword>
<dbReference type="EMBL" id="JAOQNS010000001">
    <property type="protein sequence ID" value="MCW2305730.1"/>
    <property type="molecule type" value="Genomic_DNA"/>
</dbReference>
<accession>A0ABT3H5R5</accession>
<evidence type="ECO:0000313" key="3">
    <source>
        <dbReference type="Proteomes" id="UP001209755"/>
    </source>
</evidence>
<comment type="caution">
    <text evidence="2">The sequence shown here is derived from an EMBL/GenBank/DDBJ whole genome shotgun (WGS) entry which is preliminary data.</text>
</comment>
<evidence type="ECO:0000256" key="1">
    <source>
        <dbReference type="SAM" id="Phobius"/>
    </source>
</evidence>
<evidence type="ECO:0008006" key="4">
    <source>
        <dbReference type="Google" id="ProtNLM"/>
    </source>
</evidence>